<evidence type="ECO:0000313" key="5">
    <source>
        <dbReference type="Proteomes" id="UP000027821"/>
    </source>
</evidence>
<protein>
    <submittedName>
        <fullName evidence="4">Anti-sigma factor</fullName>
    </submittedName>
</protein>
<dbReference type="PANTHER" id="PTHR30273">
    <property type="entry name" value="PERIPLASMIC SIGNAL SENSOR AND SIGMA FACTOR ACTIVATOR FECR-RELATED"/>
    <property type="match status" value="1"/>
</dbReference>
<keyword evidence="1" id="KW-0472">Membrane</keyword>
<dbReference type="PIRSF" id="PIRSF018266">
    <property type="entry name" value="FecR"/>
    <property type="match status" value="1"/>
</dbReference>
<feature type="transmembrane region" description="Helical" evidence="1">
    <location>
        <begin position="86"/>
        <end position="106"/>
    </location>
</feature>
<dbReference type="AlphaFoldDB" id="A0A074KQJ6"/>
<reference evidence="4 5" key="1">
    <citation type="submission" date="2014-04" db="EMBL/GenBank/DDBJ databases">
        <title>Characterization and application of a salt tolerant electro-active bacterium.</title>
        <authorList>
            <person name="Yang L."/>
            <person name="Wei S."/>
            <person name="Tay Q.X.M."/>
        </authorList>
    </citation>
    <scope>NUCLEOTIDE SEQUENCE [LARGE SCALE GENOMIC DNA]</scope>
    <source>
        <strain evidence="4 5">LY1</strain>
    </source>
</reference>
<dbReference type="OrthoDB" id="1099916at2"/>
<dbReference type="eggNOG" id="COG3712">
    <property type="taxonomic scope" value="Bacteria"/>
</dbReference>
<dbReference type="Pfam" id="PF16344">
    <property type="entry name" value="FecR_C"/>
    <property type="match status" value="1"/>
</dbReference>
<dbReference type="Pfam" id="PF04773">
    <property type="entry name" value="FecR"/>
    <property type="match status" value="1"/>
</dbReference>
<dbReference type="Gene3D" id="3.55.50.30">
    <property type="match status" value="1"/>
</dbReference>
<proteinExistence type="predicted"/>
<evidence type="ECO:0000259" key="2">
    <source>
        <dbReference type="Pfam" id="PF04773"/>
    </source>
</evidence>
<comment type="caution">
    <text evidence="4">The sequence shown here is derived from an EMBL/GenBank/DDBJ whole genome shotgun (WGS) entry which is preliminary data.</text>
</comment>
<evidence type="ECO:0000313" key="4">
    <source>
        <dbReference type="EMBL" id="KEO72216.1"/>
    </source>
</evidence>
<dbReference type="InterPro" id="IPR006860">
    <property type="entry name" value="FecR"/>
</dbReference>
<dbReference type="InterPro" id="IPR012373">
    <property type="entry name" value="Ferrdict_sens_TM"/>
</dbReference>
<evidence type="ECO:0000259" key="3">
    <source>
        <dbReference type="Pfam" id="PF16344"/>
    </source>
</evidence>
<keyword evidence="5" id="KW-1185">Reference proteome</keyword>
<organism evidence="4 5">
    <name type="scientific">Anditalea andensis</name>
    <dbReference type="NCBI Taxonomy" id="1048983"/>
    <lineage>
        <taxon>Bacteria</taxon>
        <taxon>Pseudomonadati</taxon>
        <taxon>Bacteroidota</taxon>
        <taxon>Cytophagia</taxon>
        <taxon>Cytophagales</taxon>
        <taxon>Cytophagaceae</taxon>
        <taxon>Anditalea</taxon>
    </lineage>
</organism>
<accession>A0A074KQJ6</accession>
<name>A0A074KQJ6_9BACT</name>
<feature type="domain" description="Protein FecR C-terminal" evidence="3">
    <location>
        <begin position="251"/>
        <end position="309"/>
    </location>
</feature>
<keyword evidence="1" id="KW-1133">Transmembrane helix</keyword>
<gene>
    <name evidence="4" type="ORF">EL17_18915</name>
</gene>
<dbReference type="PANTHER" id="PTHR30273:SF2">
    <property type="entry name" value="PROTEIN FECR"/>
    <property type="match status" value="1"/>
</dbReference>
<dbReference type="Proteomes" id="UP000027821">
    <property type="component" value="Unassembled WGS sequence"/>
</dbReference>
<dbReference type="RefSeq" id="WP_035078039.1">
    <property type="nucleotide sequence ID" value="NZ_JMIH01000027.1"/>
</dbReference>
<dbReference type="EMBL" id="JMIH01000027">
    <property type="protein sequence ID" value="KEO72216.1"/>
    <property type="molecule type" value="Genomic_DNA"/>
</dbReference>
<feature type="domain" description="FecR protein" evidence="2">
    <location>
        <begin position="125"/>
        <end position="208"/>
    </location>
</feature>
<dbReference type="Gene3D" id="2.60.120.1440">
    <property type="match status" value="1"/>
</dbReference>
<dbReference type="InterPro" id="IPR032508">
    <property type="entry name" value="FecR_C"/>
</dbReference>
<sequence>MNQEHEHIETLISKFLVGEATETEISELKEWCALFPENQKYLDDAQLIFEKAQLPGLPEFDSEKAWIRLKSGILPEERKSAPLFPIWKVAAALVLLFGLVYLFLMLQTPVQKFQFISDNQPTTQLMPDSTEITLNTSSEVSVAYNERQKAGTIHLIGEALISIPEQKKVNWTVKAGDLLIEDIGTVFHVAALPESPVVEVSVQEGIVRFYSNRQEGITLHPGERGSYDKASETFSKSTADANVAYFKTKALNFQEEELGSVVAKLEEVFGRSIVMEGEIDTCRISVAFENESLETILTIISETLGLEVIQETDLIRLKGDGCF</sequence>
<evidence type="ECO:0000256" key="1">
    <source>
        <dbReference type="SAM" id="Phobius"/>
    </source>
</evidence>
<keyword evidence="1" id="KW-0812">Transmembrane</keyword>
<dbReference type="GO" id="GO:0016989">
    <property type="term" value="F:sigma factor antagonist activity"/>
    <property type="evidence" value="ECO:0007669"/>
    <property type="project" value="TreeGrafter"/>
</dbReference>
<dbReference type="STRING" id="1048983.EL17_18915"/>